<accession>A0A2P8VMS9</accession>
<gene>
    <name evidence="2" type="ORF">C7G83_05810</name>
</gene>
<reference evidence="2 3" key="1">
    <citation type="submission" date="2018-03" db="EMBL/GenBank/DDBJ databases">
        <title>Draft genome sequence of the first documented clinical Siccibacter turicensis isolate in Austria.</title>
        <authorList>
            <person name="Lepuschitz S."/>
            <person name="Pekard-Amenitsch S."/>
            <person name="Haunold R."/>
            <person name="Schill S."/>
            <person name="Mach R."/>
            <person name="Allerberger F."/>
            <person name="Ruppitsch W."/>
            <person name="Forsythe S.J."/>
        </authorList>
    </citation>
    <scope>NUCLEOTIDE SEQUENCE [LARGE SCALE GENOMIC DNA]</scope>
    <source>
        <strain evidence="2 3">6100069499-17</strain>
    </source>
</reference>
<keyword evidence="3" id="KW-1185">Reference proteome</keyword>
<dbReference type="NCBIfam" id="TIGR00778">
    <property type="entry name" value="ahpD_dom"/>
    <property type="match status" value="1"/>
</dbReference>
<dbReference type="PANTHER" id="PTHR34846:SF10">
    <property type="entry name" value="CYTOPLASMIC PROTEIN"/>
    <property type="match status" value="1"/>
</dbReference>
<dbReference type="RefSeq" id="WP_024548861.1">
    <property type="nucleotide sequence ID" value="NZ_CP188034.1"/>
</dbReference>
<dbReference type="InterPro" id="IPR004675">
    <property type="entry name" value="AhpD_core"/>
</dbReference>
<comment type="caution">
    <text evidence="2">The sequence shown here is derived from an EMBL/GenBank/DDBJ whole genome shotgun (WGS) entry which is preliminary data.</text>
</comment>
<dbReference type="OrthoDB" id="9801997at2"/>
<dbReference type="STRING" id="1388748.GCA_000463155_03321"/>
<dbReference type="PANTHER" id="PTHR34846">
    <property type="entry name" value="4-CARBOXYMUCONOLACTONE DECARBOXYLASE FAMILY PROTEIN (AFU_ORTHOLOGUE AFUA_6G11590)"/>
    <property type="match status" value="1"/>
</dbReference>
<dbReference type="Proteomes" id="UP000240212">
    <property type="component" value="Unassembled WGS sequence"/>
</dbReference>
<dbReference type="EMBL" id="PYEP01000002">
    <property type="protein sequence ID" value="PSN08866.1"/>
    <property type="molecule type" value="Genomic_DNA"/>
</dbReference>
<dbReference type="InterPro" id="IPR029032">
    <property type="entry name" value="AhpD-like"/>
</dbReference>
<feature type="domain" description="Carboxymuconolactone decarboxylase-like" evidence="1">
    <location>
        <begin position="12"/>
        <end position="94"/>
    </location>
</feature>
<organism evidence="2 3">
    <name type="scientific">Siccibacter turicensis</name>
    <dbReference type="NCBI Taxonomy" id="357233"/>
    <lineage>
        <taxon>Bacteria</taxon>
        <taxon>Pseudomonadati</taxon>
        <taxon>Pseudomonadota</taxon>
        <taxon>Gammaproteobacteria</taxon>
        <taxon>Enterobacterales</taxon>
        <taxon>Enterobacteriaceae</taxon>
        <taxon>Siccibacter</taxon>
    </lineage>
</organism>
<name>A0A2P8VMS9_9ENTR</name>
<evidence type="ECO:0000313" key="2">
    <source>
        <dbReference type="EMBL" id="PSN08866.1"/>
    </source>
</evidence>
<sequence>MSSRVNHFKATPALTKALVDVSTASHQTSIEAAIKHLIDIRVSQLNGCAFCLDMHVKQARLDGERELRIHHVPVWRESPLFSAREKAALALAEAMTRIDEHGVSDALYREVQAHFSEVEIAEVSFAVATINAWNRLQIVSRMAPGSLDAAYGLDRADLK</sequence>
<proteinExistence type="predicted"/>
<dbReference type="GO" id="GO:0051920">
    <property type="term" value="F:peroxiredoxin activity"/>
    <property type="evidence" value="ECO:0007669"/>
    <property type="project" value="InterPro"/>
</dbReference>
<dbReference type="Gene3D" id="1.20.1290.10">
    <property type="entry name" value="AhpD-like"/>
    <property type="match status" value="1"/>
</dbReference>
<dbReference type="Pfam" id="PF02627">
    <property type="entry name" value="CMD"/>
    <property type="match status" value="1"/>
</dbReference>
<dbReference type="InterPro" id="IPR003779">
    <property type="entry name" value="CMD-like"/>
</dbReference>
<dbReference type="SUPFAM" id="SSF69118">
    <property type="entry name" value="AhpD-like"/>
    <property type="match status" value="1"/>
</dbReference>
<protein>
    <submittedName>
        <fullName evidence="2">Carboxymuconolactone decarboxylase family protein</fullName>
    </submittedName>
</protein>
<evidence type="ECO:0000313" key="3">
    <source>
        <dbReference type="Proteomes" id="UP000240212"/>
    </source>
</evidence>
<dbReference type="AlphaFoldDB" id="A0A2P8VMS9"/>
<evidence type="ECO:0000259" key="1">
    <source>
        <dbReference type="Pfam" id="PF02627"/>
    </source>
</evidence>